<protein>
    <submittedName>
        <fullName evidence="1">Uncharacterized protein</fullName>
    </submittedName>
</protein>
<dbReference type="AlphaFoldDB" id="A0A0F9KT13"/>
<sequence length="161" mass="19534">MPFTDRVEEMIEKAVRILNTDKNIINDEFTRFNTIYVGNIKKDRVTFELQLTLPEIARVMHYDLDRFFQDRYFNFEKTLEYRLWHRENIPDDSAFIGIYEMDYACHSLEYSMLGIMPRWIPDEYPAYGAPIINEKDDFKNMKVPDFFKDGFMPRVIEDYHE</sequence>
<comment type="caution">
    <text evidence="1">The sequence shown here is derived from an EMBL/GenBank/DDBJ whole genome shotgun (WGS) entry which is preliminary data.</text>
</comment>
<organism evidence="1">
    <name type="scientific">marine sediment metagenome</name>
    <dbReference type="NCBI Taxonomy" id="412755"/>
    <lineage>
        <taxon>unclassified sequences</taxon>
        <taxon>metagenomes</taxon>
        <taxon>ecological metagenomes</taxon>
    </lineage>
</organism>
<reference evidence="1" key="1">
    <citation type="journal article" date="2015" name="Nature">
        <title>Complex archaea that bridge the gap between prokaryotes and eukaryotes.</title>
        <authorList>
            <person name="Spang A."/>
            <person name="Saw J.H."/>
            <person name="Jorgensen S.L."/>
            <person name="Zaremba-Niedzwiedzka K."/>
            <person name="Martijn J."/>
            <person name="Lind A.E."/>
            <person name="van Eijk R."/>
            <person name="Schleper C."/>
            <person name="Guy L."/>
            <person name="Ettema T.J."/>
        </authorList>
    </citation>
    <scope>NUCLEOTIDE SEQUENCE</scope>
</reference>
<accession>A0A0F9KT13</accession>
<gene>
    <name evidence="1" type="ORF">LCGC14_1664760</name>
</gene>
<name>A0A0F9KT13_9ZZZZ</name>
<dbReference type="EMBL" id="LAZR01014202">
    <property type="protein sequence ID" value="KKM18535.1"/>
    <property type="molecule type" value="Genomic_DNA"/>
</dbReference>
<evidence type="ECO:0000313" key="1">
    <source>
        <dbReference type="EMBL" id="KKM18535.1"/>
    </source>
</evidence>
<proteinExistence type="predicted"/>